<sequence length="283" mass="33594">MSSVRPVNRVERTDNGSWRIRADTMFLEFPYRTWFRFPTDTIVTIPTIFRDMRRGTDWVHSLDWGCFELPAEFEIPPGYVILKPTMVPYRITEGTVRMPSNKSCRIIPRVEMRYRMEDPDDPTAGAMSWHRPVSRVERADNGWRIRANNMFLAFPWHTWFHFPIDTIVTIPTIFSDLRRGMDREHSLDWRRYELLAEFEIPPGYDILLPTYVPYDIHEGTVRMPSKKKYRIIPRADMRYRMEDSDEPAACSFWVHGDLKFLFPDGTYIYVDSLPPKLAPPYVT</sequence>
<evidence type="ECO:0000313" key="1">
    <source>
        <dbReference type="EMBL" id="KAL3687484.1"/>
    </source>
</evidence>
<name>A0ABD3HDT2_9MARC</name>
<gene>
    <name evidence="1" type="ORF">R1sor_013793</name>
</gene>
<reference evidence="1 2" key="1">
    <citation type="submission" date="2024-09" db="EMBL/GenBank/DDBJ databases">
        <title>Chromosome-scale assembly of Riccia sorocarpa.</title>
        <authorList>
            <person name="Paukszto L."/>
        </authorList>
    </citation>
    <scope>NUCLEOTIDE SEQUENCE [LARGE SCALE GENOMIC DNA]</scope>
    <source>
        <strain evidence="1">LP-2024</strain>
        <tissue evidence="1">Aerial parts of the thallus</tissue>
    </source>
</reference>
<dbReference type="Proteomes" id="UP001633002">
    <property type="component" value="Unassembled WGS sequence"/>
</dbReference>
<dbReference type="EMBL" id="JBJQOH010000004">
    <property type="protein sequence ID" value="KAL3687484.1"/>
    <property type="molecule type" value="Genomic_DNA"/>
</dbReference>
<organism evidence="1 2">
    <name type="scientific">Riccia sorocarpa</name>
    <dbReference type="NCBI Taxonomy" id="122646"/>
    <lineage>
        <taxon>Eukaryota</taxon>
        <taxon>Viridiplantae</taxon>
        <taxon>Streptophyta</taxon>
        <taxon>Embryophyta</taxon>
        <taxon>Marchantiophyta</taxon>
        <taxon>Marchantiopsida</taxon>
        <taxon>Marchantiidae</taxon>
        <taxon>Marchantiales</taxon>
        <taxon>Ricciaceae</taxon>
        <taxon>Riccia</taxon>
    </lineage>
</organism>
<proteinExistence type="predicted"/>
<comment type="caution">
    <text evidence="1">The sequence shown here is derived from an EMBL/GenBank/DDBJ whole genome shotgun (WGS) entry which is preliminary data.</text>
</comment>
<protein>
    <submittedName>
        <fullName evidence="1">Uncharacterized protein</fullName>
    </submittedName>
</protein>
<dbReference type="AlphaFoldDB" id="A0ABD3HDT2"/>
<accession>A0ABD3HDT2</accession>
<keyword evidence="2" id="KW-1185">Reference proteome</keyword>
<evidence type="ECO:0000313" key="2">
    <source>
        <dbReference type="Proteomes" id="UP001633002"/>
    </source>
</evidence>